<dbReference type="RefSeq" id="WP_193807719.1">
    <property type="nucleotide sequence ID" value="NZ_CP087714.1"/>
</dbReference>
<organism evidence="1 2">
    <name type="scientific">Geoglobus acetivorans</name>
    <dbReference type="NCBI Taxonomy" id="565033"/>
    <lineage>
        <taxon>Archaea</taxon>
        <taxon>Methanobacteriati</taxon>
        <taxon>Methanobacteriota</taxon>
        <taxon>Archaeoglobi</taxon>
        <taxon>Archaeoglobales</taxon>
        <taxon>Archaeoglobaceae</taxon>
        <taxon>Geoglobus</taxon>
    </lineage>
</organism>
<reference evidence="1 2" key="1">
    <citation type="submission" date="2021-11" db="EMBL/GenBank/DDBJ databases">
        <title>Whole genome of Geoglobus acetivorans.</title>
        <authorList>
            <person name="Liu D."/>
        </authorList>
    </citation>
    <scope>NUCLEOTIDE SEQUENCE [LARGE SCALE GENOMIC DNA]</scope>
    <source>
        <strain evidence="1 2">SBH6</strain>
    </source>
</reference>
<dbReference type="InterPro" id="IPR009482">
    <property type="entry name" value="DUF1102"/>
</dbReference>
<evidence type="ECO:0000313" key="1">
    <source>
        <dbReference type="EMBL" id="XAT62758.1"/>
    </source>
</evidence>
<dbReference type="EMBL" id="CP087714">
    <property type="protein sequence ID" value="XAT62758.1"/>
    <property type="molecule type" value="Genomic_DNA"/>
</dbReference>
<dbReference type="GeneID" id="90449170"/>
<proteinExistence type="predicted"/>
<keyword evidence="2" id="KW-1185">Reference proteome</keyword>
<protein>
    <submittedName>
        <fullName evidence="1">DUF1102 domain-containing protein</fullName>
    </submittedName>
</protein>
<accession>A0ABZ3H1N3</accession>
<dbReference type="Proteomes" id="UP001492541">
    <property type="component" value="Chromosome"/>
</dbReference>
<gene>
    <name evidence="1" type="ORF">LPQ35_05750</name>
</gene>
<evidence type="ECO:0000313" key="2">
    <source>
        <dbReference type="Proteomes" id="UP001492541"/>
    </source>
</evidence>
<sequence length="179" mass="19473">MKKLFGIALLLAGLILAISAGANFRYYEADRSMSVAIVADDNEFIDLTPLQPYAYLNNGKLTVEISANNQNYNESLGFGTGLSPNTTYVFEEVFEVSNELWENNETAYPICVKISSNDGNLMLFTGDYNESATYGTQLEFTVEHGSPVTIGMIFDNYGLGLGAHTAQMSLSADAGECQT</sequence>
<dbReference type="Pfam" id="PF06510">
    <property type="entry name" value="DUF1102"/>
    <property type="match status" value="1"/>
</dbReference>
<name>A0ABZ3H1N3_GEOAI</name>